<reference evidence="10" key="1">
    <citation type="submission" date="2014-06" db="EMBL/GenBank/DDBJ databases">
        <authorList>
            <person name="Winans N.J."/>
            <person name="Newell P.D."/>
            <person name="Douglas A.E."/>
        </authorList>
    </citation>
    <scope>NUCLEOTIDE SEQUENCE [LARGE SCALE GENOMIC DNA]</scope>
    <source>
        <strain evidence="10">DmL_052</strain>
    </source>
</reference>
<dbReference type="InterPro" id="IPR036188">
    <property type="entry name" value="FAD/NAD-bd_sf"/>
</dbReference>
<dbReference type="RefSeq" id="WP_008853350.1">
    <property type="nucleotide sequence ID" value="NZ_JOPB01000007.1"/>
</dbReference>
<evidence type="ECO:0000313" key="10">
    <source>
        <dbReference type="Proteomes" id="UP000194946"/>
    </source>
</evidence>
<evidence type="ECO:0000256" key="2">
    <source>
        <dbReference type="ARBA" id="ARBA00004749"/>
    </source>
</evidence>
<dbReference type="PANTHER" id="PTHR43876:SF25">
    <property type="entry name" value="MONOOXYGENASE NMA2164"/>
    <property type="match status" value="1"/>
</dbReference>
<dbReference type="GO" id="GO:0071949">
    <property type="term" value="F:FAD binding"/>
    <property type="evidence" value="ECO:0007669"/>
    <property type="project" value="InterPro"/>
</dbReference>
<organism evidence="9 10">
    <name type="scientific">Commensalibacter intestini</name>
    <dbReference type="NCBI Taxonomy" id="479936"/>
    <lineage>
        <taxon>Bacteria</taxon>
        <taxon>Pseudomonadati</taxon>
        <taxon>Pseudomonadota</taxon>
        <taxon>Alphaproteobacteria</taxon>
        <taxon>Acetobacterales</taxon>
        <taxon>Acetobacteraceae</taxon>
    </lineage>
</organism>
<keyword evidence="5" id="KW-0274">FAD</keyword>
<sequence length="405" mass="45249">MPLPIDIKDVVVIGGGPAGLGAALSLEALGLQVTVIDPAPLHALQNPSFDGREIALTHHTVSLMKSMGAWDRISPDDISLIQEARVENGEENHPLTFDTKGKGEESLGYLVPNFAIRKSLFEEAQNREGITILSEQSCEALNCFVDYVTVQLRDQKFTAKLAVLADGRFSKTRESLGIGYHLHDFHRHMMVTRFEHELPHNGVALQWFDKGQTIALLPLNGNVSSVVLSLPLDEMNKVRVLDEEAFTADISKRLQNRLGTIKSVSTRHVYPLKTVFANRFETRHTALVGDTAIGMHPITAHGFNFAMTAQELLSQEVYAGIERGEEIGSAKQLRRYERRLRQKTLPMFTVTNTIATLYTREEKGLWMLRQAGMRAANLLKPLKNRVVDQLIDKKRSLSSSLFNSK</sequence>
<dbReference type="AlphaFoldDB" id="A0A251ZU61"/>
<evidence type="ECO:0000256" key="6">
    <source>
        <dbReference type="ARBA" id="ARBA00023002"/>
    </source>
</evidence>
<feature type="domain" description="FAD-binding" evidence="8">
    <location>
        <begin position="9"/>
        <end position="313"/>
    </location>
</feature>
<dbReference type="PRINTS" id="PR00420">
    <property type="entry name" value="RNGMNOXGNASE"/>
</dbReference>
<dbReference type="SUPFAM" id="SSF51905">
    <property type="entry name" value="FAD/NAD(P)-binding domain"/>
    <property type="match status" value="1"/>
</dbReference>
<dbReference type="NCBIfam" id="NF006593">
    <property type="entry name" value="PRK09126.1"/>
    <property type="match status" value="1"/>
</dbReference>
<keyword evidence="10" id="KW-1185">Reference proteome</keyword>
<keyword evidence="6" id="KW-0560">Oxidoreductase</keyword>
<keyword evidence="4" id="KW-0285">Flavoprotein</keyword>
<dbReference type="GO" id="GO:0006744">
    <property type="term" value="P:ubiquinone biosynthetic process"/>
    <property type="evidence" value="ECO:0007669"/>
    <property type="project" value="UniProtKB-UniPathway"/>
</dbReference>
<evidence type="ECO:0000256" key="1">
    <source>
        <dbReference type="ARBA" id="ARBA00001974"/>
    </source>
</evidence>
<dbReference type="GO" id="GO:0016705">
    <property type="term" value="F:oxidoreductase activity, acting on paired donors, with incorporation or reduction of molecular oxygen"/>
    <property type="evidence" value="ECO:0007669"/>
    <property type="project" value="InterPro"/>
</dbReference>
<proteinExistence type="inferred from homology"/>
<evidence type="ECO:0000313" key="9">
    <source>
        <dbReference type="EMBL" id="OUI78201.1"/>
    </source>
</evidence>
<dbReference type="Proteomes" id="UP000194946">
    <property type="component" value="Unassembled WGS sequence"/>
</dbReference>
<protein>
    <recommendedName>
        <fullName evidence="8">FAD-binding domain-containing protein</fullName>
    </recommendedName>
</protein>
<dbReference type="EMBL" id="JOPB01000007">
    <property type="protein sequence ID" value="OUI78201.1"/>
    <property type="molecule type" value="Genomic_DNA"/>
</dbReference>
<comment type="cofactor">
    <cofactor evidence="1">
        <name>FAD</name>
        <dbReference type="ChEBI" id="CHEBI:57692"/>
    </cofactor>
</comment>
<comment type="similarity">
    <text evidence="3">Belongs to the UbiH/COQ6 family.</text>
</comment>
<keyword evidence="7" id="KW-0503">Monooxygenase</keyword>
<gene>
    <name evidence="9" type="ORF">HK18_09120</name>
</gene>
<name>A0A251ZU61_9PROT</name>
<evidence type="ECO:0000256" key="7">
    <source>
        <dbReference type="ARBA" id="ARBA00023033"/>
    </source>
</evidence>
<dbReference type="InterPro" id="IPR010971">
    <property type="entry name" value="UbiH/COQ6"/>
</dbReference>
<dbReference type="Gene3D" id="3.50.50.60">
    <property type="entry name" value="FAD/NAD(P)-binding domain"/>
    <property type="match status" value="2"/>
</dbReference>
<dbReference type="InterPro" id="IPR002938">
    <property type="entry name" value="FAD-bd"/>
</dbReference>
<evidence type="ECO:0000256" key="3">
    <source>
        <dbReference type="ARBA" id="ARBA00005349"/>
    </source>
</evidence>
<evidence type="ECO:0000256" key="5">
    <source>
        <dbReference type="ARBA" id="ARBA00022827"/>
    </source>
</evidence>
<dbReference type="InterPro" id="IPR051205">
    <property type="entry name" value="UbiH/COQ6_monooxygenase"/>
</dbReference>
<evidence type="ECO:0000259" key="8">
    <source>
        <dbReference type="Pfam" id="PF01494"/>
    </source>
</evidence>
<comment type="pathway">
    <text evidence="2">Cofactor biosynthesis; ubiquinone biosynthesis.</text>
</comment>
<dbReference type="UniPathway" id="UPA00232"/>
<evidence type="ECO:0000256" key="4">
    <source>
        <dbReference type="ARBA" id="ARBA00022630"/>
    </source>
</evidence>
<comment type="caution">
    <text evidence="9">The sequence shown here is derived from an EMBL/GenBank/DDBJ whole genome shotgun (WGS) entry which is preliminary data.</text>
</comment>
<dbReference type="GO" id="GO:0004497">
    <property type="term" value="F:monooxygenase activity"/>
    <property type="evidence" value="ECO:0007669"/>
    <property type="project" value="UniProtKB-KW"/>
</dbReference>
<accession>A0A251ZU61</accession>
<dbReference type="PANTHER" id="PTHR43876">
    <property type="entry name" value="UBIQUINONE BIOSYNTHESIS MONOOXYGENASE COQ6, MITOCHONDRIAL"/>
    <property type="match status" value="1"/>
</dbReference>
<dbReference type="Pfam" id="PF01494">
    <property type="entry name" value="FAD_binding_3"/>
    <property type="match status" value="1"/>
</dbReference>
<dbReference type="NCBIfam" id="TIGR01988">
    <property type="entry name" value="Ubi-OHases"/>
    <property type="match status" value="1"/>
</dbReference>